<sequence>MNTPKPKNMDEYIGGFPAEVQEILEKVRLTIRLAAPGAEEKISYSMPAFALNGILVYFAAYKHHIGLYGFPTTNDAFAKELSGYKTGRGSVQFPLDEPMPLDLIRRIVLFRAEENLKKKRKS</sequence>
<organism evidence="2 3">
    <name type="scientific">Flavobacterium humi</name>
    <dbReference type="NCBI Taxonomy" id="2562683"/>
    <lineage>
        <taxon>Bacteria</taxon>
        <taxon>Pseudomonadati</taxon>
        <taxon>Bacteroidota</taxon>
        <taxon>Flavobacteriia</taxon>
        <taxon>Flavobacteriales</taxon>
        <taxon>Flavobacteriaceae</taxon>
        <taxon>Flavobacterium</taxon>
    </lineage>
</organism>
<dbReference type="Proteomes" id="UP000297407">
    <property type="component" value="Unassembled WGS sequence"/>
</dbReference>
<dbReference type="EMBL" id="SRLH01000008">
    <property type="protein sequence ID" value="TGD56934.1"/>
    <property type="molecule type" value="Genomic_DNA"/>
</dbReference>
<dbReference type="InterPro" id="IPR014922">
    <property type="entry name" value="YdhG-like"/>
</dbReference>
<dbReference type="RefSeq" id="WP_135527358.1">
    <property type="nucleotide sequence ID" value="NZ_SRLH01000008.1"/>
</dbReference>
<gene>
    <name evidence="2" type="ORF">E4635_14160</name>
</gene>
<reference evidence="2 3" key="1">
    <citation type="submission" date="2019-04" db="EMBL/GenBank/DDBJ databases">
        <title>Flavobacterium sp. strain DS2-A Genome sequencing and assembly.</title>
        <authorList>
            <person name="Kim I."/>
        </authorList>
    </citation>
    <scope>NUCLEOTIDE SEQUENCE [LARGE SCALE GENOMIC DNA]</scope>
    <source>
        <strain evidence="2 3">DS2-A</strain>
    </source>
</reference>
<dbReference type="Gene3D" id="3.90.1150.200">
    <property type="match status" value="1"/>
</dbReference>
<dbReference type="AlphaFoldDB" id="A0A4Z0L6Z4"/>
<evidence type="ECO:0000313" key="3">
    <source>
        <dbReference type="Proteomes" id="UP000297407"/>
    </source>
</evidence>
<keyword evidence="3" id="KW-1185">Reference proteome</keyword>
<dbReference type="OrthoDB" id="115213at2"/>
<comment type="caution">
    <text evidence="2">The sequence shown here is derived from an EMBL/GenBank/DDBJ whole genome shotgun (WGS) entry which is preliminary data.</text>
</comment>
<name>A0A4Z0L6Z4_9FLAO</name>
<evidence type="ECO:0000259" key="1">
    <source>
        <dbReference type="Pfam" id="PF08818"/>
    </source>
</evidence>
<dbReference type="SUPFAM" id="SSF159888">
    <property type="entry name" value="YdhG-like"/>
    <property type="match status" value="1"/>
</dbReference>
<evidence type="ECO:0000313" key="2">
    <source>
        <dbReference type="EMBL" id="TGD56934.1"/>
    </source>
</evidence>
<accession>A0A4Z0L6Z4</accession>
<proteinExistence type="predicted"/>
<feature type="domain" description="YdhG-like" evidence="1">
    <location>
        <begin position="21"/>
        <end position="110"/>
    </location>
</feature>
<dbReference type="Pfam" id="PF08818">
    <property type="entry name" value="DUF1801"/>
    <property type="match status" value="1"/>
</dbReference>
<protein>
    <recommendedName>
        <fullName evidence="1">YdhG-like domain-containing protein</fullName>
    </recommendedName>
</protein>